<dbReference type="EC" id="1.11.1.7" evidence="17"/>
<evidence type="ECO:0000256" key="11">
    <source>
        <dbReference type="ARBA" id="ARBA00023324"/>
    </source>
</evidence>
<dbReference type="InterPro" id="IPR010255">
    <property type="entry name" value="Haem_peroxidase_sf"/>
</dbReference>
<evidence type="ECO:0000256" key="14">
    <source>
        <dbReference type="PIRSR" id="PIRSR600823-3"/>
    </source>
</evidence>
<proteinExistence type="inferred from homology"/>
<evidence type="ECO:0000256" key="1">
    <source>
        <dbReference type="ARBA" id="ARBA00000189"/>
    </source>
</evidence>
<dbReference type="GO" id="GO:0006979">
    <property type="term" value="P:response to oxidative stress"/>
    <property type="evidence" value="ECO:0007669"/>
    <property type="project" value="UniProtKB-UniRule"/>
</dbReference>
<keyword evidence="11 17" id="KW-0376">Hydrogen peroxide</keyword>
<organism evidence="19 20">
    <name type="scientific">Dioscorea zingiberensis</name>
    <dbReference type="NCBI Taxonomy" id="325984"/>
    <lineage>
        <taxon>Eukaryota</taxon>
        <taxon>Viridiplantae</taxon>
        <taxon>Streptophyta</taxon>
        <taxon>Embryophyta</taxon>
        <taxon>Tracheophyta</taxon>
        <taxon>Spermatophyta</taxon>
        <taxon>Magnoliopsida</taxon>
        <taxon>Liliopsida</taxon>
        <taxon>Dioscoreales</taxon>
        <taxon>Dioscoreaceae</taxon>
        <taxon>Dioscorea</taxon>
    </lineage>
</organism>
<gene>
    <name evidence="19" type="ORF">J5N97_020160</name>
</gene>
<feature type="disulfide bond" evidence="16">
    <location>
        <begin position="201"/>
        <end position="228"/>
    </location>
</feature>
<dbReference type="GO" id="GO:0005576">
    <property type="term" value="C:extracellular region"/>
    <property type="evidence" value="ECO:0007669"/>
    <property type="project" value="UniProtKB-SubCell"/>
</dbReference>
<dbReference type="InterPro" id="IPR019793">
    <property type="entry name" value="Peroxidases_heam-ligand_BS"/>
</dbReference>
<dbReference type="Gene3D" id="1.10.420.10">
    <property type="entry name" value="Peroxidase, domain 2"/>
    <property type="match status" value="1"/>
</dbReference>
<feature type="site" description="Transition state stabilizer" evidence="15">
    <location>
        <position position="65"/>
    </location>
</feature>
<evidence type="ECO:0000256" key="8">
    <source>
        <dbReference type="ARBA" id="ARBA00023004"/>
    </source>
</evidence>
<dbReference type="GO" id="GO:0020037">
    <property type="term" value="F:heme binding"/>
    <property type="evidence" value="ECO:0007669"/>
    <property type="project" value="UniProtKB-UniRule"/>
</dbReference>
<keyword evidence="10" id="KW-0325">Glycoprotein</keyword>
<dbReference type="GO" id="GO:0046872">
    <property type="term" value="F:metal ion binding"/>
    <property type="evidence" value="ECO:0007669"/>
    <property type="project" value="UniProtKB-UniRule"/>
</dbReference>
<comment type="caution">
    <text evidence="19">The sequence shown here is derived from an EMBL/GenBank/DDBJ whole genome shotgun (WGS) entry which is preliminary data.</text>
</comment>
<dbReference type="FunFam" id="1.10.420.10:FF:000006">
    <property type="entry name" value="Peroxidase"/>
    <property type="match status" value="1"/>
</dbReference>
<dbReference type="PANTHER" id="PTHR31517:SF51">
    <property type="entry name" value="PEROXIDASE 55"/>
    <property type="match status" value="1"/>
</dbReference>
<dbReference type="FunFam" id="1.10.520.10:FF:000001">
    <property type="entry name" value="Peroxidase"/>
    <property type="match status" value="1"/>
</dbReference>
<feature type="binding site" evidence="13">
    <location>
        <position position="164"/>
    </location>
    <ligand>
        <name>substrate</name>
    </ligand>
</feature>
<feature type="binding site" evidence="14">
    <location>
        <position position="79"/>
    </location>
    <ligand>
        <name>Ca(2+)</name>
        <dbReference type="ChEBI" id="CHEBI:29108"/>
        <label>1</label>
    </ligand>
</feature>
<comment type="catalytic activity">
    <reaction evidence="1 17">
        <text>2 a phenolic donor + H2O2 = 2 a phenolic radical donor + 2 H2O</text>
        <dbReference type="Rhea" id="RHEA:56136"/>
        <dbReference type="ChEBI" id="CHEBI:15377"/>
        <dbReference type="ChEBI" id="CHEBI:16240"/>
        <dbReference type="ChEBI" id="CHEBI:139520"/>
        <dbReference type="ChEBI" id="CHEBI:139521"/>
        <dbReference type="EC" id="1.11.1.7"/>
    </reaction>
</comment>
<evidence type="ECO:0000256" key="4">
    <source>
        <dbReference type="ARBA" id="ARBA00022617"/>
    </source>
</evidence>
<comment type="subcellular location">
    <subcellularLocation>
        <location evidence="17">Secreted</location>
    </subcellularLocation>
</comment>
<comment type="similarity">
    <text evidence="17">Belongs to the peroxidase family. Classical plant (class III) peroxidase subfamily.</text>
</comment>
<dbReference type="Gene3D" id="1.10.520.10">
    <property type="match status" value="1"/>
</dbReference>
<name>A0A9D5CF99_9LILI</name>
<dbReference type="PROSITE" id="PS00435">
    <property type="entry name" value="PEROXIDASE_1"/>
    <property type="match status" value="1"/>
</dbReference>
<dbReference type="InterPro" id="IPR019794">
    <property type="entry name" value="Peroxidases_AS"/>
</dbReference>
<dbReference type="Proteomes" id="UP001085076">
    <property type="component" value="Miscellaneous, Linkage group lg05"/>
</dbReference>
<reference evidence="19" key="1">
    <citation type="submission" date="2021-03" db="EMBL/GenBank/DDBJ databases">
        <authorList>
            <person name="Li Z."/>
            <person name="Yang C."/>
        </authorList>
    </citation>
    <scope>NUCLEOTIDE SEQUENCE</scope>
    <source>
        <strain evidence="19">Dzin_1.0</strain>
        <tissue evidence="19">Leaf</tissue>
    </source>
</reference>
<feature type="binding site" evidence="14">
    <location>
        <position position="75"/>
    </location>
    <ligand>
        <name>Ca(2+)</name>
        <dbReference type="ChEBI" id="CHEBI:29108"/>
        <label>1</label>
    </ligand>
</feature>
<keyword evidence="8 14" id="KW-0408">Iron</keyword>
<keyword evidence="6 14" id="KW-0106">Calcium</keyword>
<feature type="binding site" evidence="14">
    <location>
        <position position="247"/>
    </location>
    <ligand>
        <name>Ca(2+)</name>
        <dbReference type="ChEBI" id="CHEBI:29108"/>
        <label>2</label>
    </ligand>
</feature>
<dbReference type="PROSITE" id="PS50873">
    <property type="entry name" value="PEROXIDASE_4"/>
    <property type="match status" value="1"/>
</dbReference>
<evidence type="ECO:0000256" key="10">
    <source>
        <dbReference type="ARBA" id="ARBA00023180"/>
    </source>
</evidence>
<feature type="disulfide bond" evidence="16">
    <location>
        <begin position="38"/>
        <end position="117"/>
    </location>
</feature>
<evidence type="ECO:0000256" key="16">
    <source>
        <dbReference type="PIRSR" id="PIRSR600823-5"/>
    </source>
</evidence>
<feature type="domain" description="Plant heme peroxidase family profile" evidence="18">
    <location>
        <begin position="28"/>
        <end position="319"/>
    </location>
</feature>
<keyword evidence="4 17" id="KW-0349">Heme</keyword>
<keyword evidence="20" id="KW-1185">Reference proteome</keyword>
<accession>A0A9D5CF99</accession>
<dbReference type="InterPro" id="IPR002016">
    <property type="entry name" value="Haem_peroxidase"/>
</dbReference>
<keyword evidence="17" id="KW-0964">Secreted</keyword>
<evidence type="ECO:0000256" key="13">
    <source>
        <dbReference type="PIRSR" id="PIRSR600823-2"/>
    </source>
</evidence>
<dbReference type="OrthoDB" id="2113341at2759"/>
<evidence type="ECO:0000259" key="18">
    <source>
        <dbReference type="PROSITE" id="PS50873"/>
    </source>
</evidence>
<feature type="binding site" evidence="14">
    <location>
        <position position="70"/>
    </location>
    <ligand>
        <name>Ca(2+)</name>
        <dbReference type="ChEBI" id="CHEBI:29108"/>
        <label>1</label>
    </ligand>
</feature>
<keyword evidence="5 14" id="KW-0479">Metal-binding</keyword>
<feature type="active site" description="Proton acceptor" evidence="12">
    <location>
        <position position="69"/>
    </location>
</feature>
<evidence type="ECO:0000256" key="3">
    <source>
        <dbReference type="ARBA" id="ARBA00022559"/>
    </source>
</evidence>
<feature type="binding site" evidence="14">
    <location>
        <position position="91"/>
    </location>
    <ligand>
        <name>Ca(2+)</name>
        <dbReference type="ChEBI" id="CHEBI:29108"/>
        <label>1</label>
    </ligand>
</feature>
<evidence type="ECO:0000256" key="12">
    <source>
        <dbReference type="PIRSR" id="PIRSR600823-1"/>
    </source>
</evidence>
<comment type="similarity">
    <text evidence="2">Belongs to the peroxidase family. Ascorbate peroxidase subfamily.</text>
</comment>
<evidence type="ECO:0000313" key="20">
    <source>
        <dbReference type="Proteomes" id="UP001085076"/>
    </source>
</evidence>
<feature type="binding site" description="axial binding residue" evidence="14">
    <location>
        <position position="194"/>
    </location>
    <ligand>
        <name>heme b</name>
        <dbReference type="ChEBI" id="CHEBI:60344"/>
    </ligand>
    <ligandPart>
        <name>Fe</name>
        <dbReference type="ChEBI" id="CHEBI:18248"/>
    </ligandPart>
</feature>
<evidence type="ECO:0000256" key="15">
    <source>
        <dbReference type="PIRSR" id="PIRSR600823-4"/>
    </source>
</evidence>
<dbReference type="Pfam" id="PF00141">
    <property type="entry name" value="peroxidase"/>
    <property type="match status" value="1"/>
</dbReference>
<evidence type="ECO:0000313" key="19">
    <source>
        <dbReference type="EMBL" id="KAJ0972201.1"/>
    </source>
</evidence>
<protein>
    <recommendedName>
        <fullName evidence="17">Peroxidase</fullName>
        <ecNumber evidence="17">1.11.1.7</ecNumber>
    </recommendedName>
</protein>
<dbReference type="PRINTS" id="PR00461">
    <property type="entry name" value="PLPEROXIDASE"/>
</dbReference>
<comment type="cofactor">
    <cofactor evidence="14 17">
        <name>heme b</name>
        <dbReference type="ChEBI" id="CHEBI:60344"/>
    </cofactor>
    <text evidence="14 17">Binds 1 heme b (iron(II)-protoporphyrin IX) group per subunit.</text>
</comment>
<dbReference type="InterPro" id="IPR033905">
    <property type="entry name" value="Secretory_peroxidase"/>
</dbReference>
<evidence type="ECO:0000256" key="5">
    <source>
        <dbReference type="ARBA" id="ARBA00022723"/>
    </source>
</evidence>
<dbReference type="GO" id="GO:0140825">
    <property type="term" value="F:lactoperoxidase activity"/>
    <property type="evidence" value="ECO:0007669"/>
    <property type="project" value="UniProtKB-EC"/>
</dbReference>
<dbReference type="EMBL" id="JAGGNH010000005">
    <property type="protein sequence ID" value="KAJ0972201.1"/>
    <property type="molecule type" value="Genomic_DNA"/>
</dbReference>
<dbReference type="InterPro" id="IPR000823">
    <property type="entry name" value="Peroxidase_pln"/>
</dbReference>
<keyword evidence="3 17" id="KW-0575">Peroxidase</keyword>
<feature type="binding site" evidence="14">
    <location>
        <position position="240"/>
    </location>
    <ligand>
        <name>Ca(2+)</name>
        <dbReference type="ChEBI" id="CHEBI:29108"/>
        <label>2</label>
    </ligand>
</feature>
<evidence type="ECO:0000256" key="2">
    <source>
        <dbReference type="ARBA" id="ARBA00006873"/>
    </source>
</evidence>
<dbReference type="SUPFAM" id="SSF48113">
    <property type="entry name" value="Heme-dependent peroxidases"/>
    <property type="match status" value="1"/>
</dbReference>
<evidence type="ECO:0000256" key="17">
    <source>
        <dbReference type="RuleBase" id="RU362060"/>
    </source>
</evidence>
<evidence type="ECO:0000256" key="7">
    <source>
        <dbReference type="ARBA" id="ARBA00023002"/>
    </source>
</evidence>
<reference evidence="19" key="2">
    <citation type="journal article" date="2022" name="Hortic Res">
        <title>The genome of Dioscorea zingiberensis sheds light on the biosynthesis, origin and evolution of the medicinally important diosgenin saponins.</title>
        <authorList>
            <person name="Li Y."/>
            <person name="Tan C."/>
            <person name="Li Z."/>
            <person name="Guo J."/>
            <person name="Li S."/>
            <person name="Chen X."/>
            <person name="Wang C."/>
            <person name="Dai X."/>
            <person name="Yang H."/>
            <person name="Song W."/>
            <person name="Hou L."/>
            <person name="Xu J."/>
            <person name="Tong Z."/>
            <person name="Xu A."/>
            <person name="Yuan X."/>
            <person name="Wang W."/>
            <person name="Yang Q."/>
            <person name="Chen L."/>
            <person name="Sun Z."/>
            <person name="Wang K."/>
            <person name="Pan B."/>
            <person name="Chen J."/>
            <person name="Bao Y."/>
            <person name="Liu F."/>
            <person name="Qi X."/>
            <person name="Gang D.R."/>
            <person name="Wen J."/>
            <person name="Li J."/>
        </authorList>
    </citation>
    <scope>NUCLEOTIDE SEQUENCE</scope>
    <source>
        <strain evidence="19">Dzin_1.0</strain>
    </source>
</reference>
<keyword evidence="9 16" id="KW-1015">Disulfide bond</keyword>
<dbReference type="PROSITE" id="PS00436">
    <property type="entry name" value="PEROXIDASE_2"/>
    <property type="match status" value="1"/>
</dbReference>
<feature type="binding site" evidence="14">
    <location>
        <position position="195"/>
    </location>
    <ligand>
        <name>Ca(2+)</name>
        <dbReference type="ChEBI" id="CHEBI:29108"/>
        <label>2</label>
    </ligand>
</feature>
<evidence type="ECO:0000256" key="9">
    <source>
        <dbReference type="ARBA" id="ARBA00023157"/>
    </source>
</evidence>
<dbReference type="PANTHER" id="PTHR31517">
    <property type="match status" value="1"/>
</dbReference>
<evidence type="ECO:0000256" key="6">
    <source>
        <dbReference type="ARBA" id="ARBA00022837"/>
    </source>
</evidence>
<feature type="binding site" evidence="14">
    <location>
        <position position="77"/>
    </location>
    <ligand>
        <name>Ca(2+)</name>
        <dbReference type="ChEBI" id="CHEBI:29108"/>
        <label>1</label>
    </ligand>
</feature>
<dbReference type="AlphaFoldDB" id="A0A9D5CF99"/>
<dbReference type="PRINTS" id="PR00458">
    <property type="entry name" value="PEROXIDASE"/>
</dbReference>
<feature type="disulfide bond" evidence="16">
    <location>
        <begin position="71"/>
        <end position="76"/>
    </location>
</feature>
<dbReference type="CDD" id="cd00693">
    <property type="entry name" value="secretory_peroxidase"/>
    <property type="match status" value="1"/>
</dbReference>
<comment type="function">
    <text evidence="17">Removal of H(2)O(2), oxidation of toxic reductants, biosynthesis and degradation of lignin, suberization, auxin catabolism, response to environmental stresses such as wounding, pathogen attack and oxidative stress.</text>
</comment>
<comment type="cofactor">
    <cofactor evidence="14 17">
        <name>Ca(2+)</name>
        <dbReference type="ChEBI" id="CHEBI:29108"/>
    </cofactor>
    <text evidence="14 17">Binds 2 calcium ions per subunit.</text>
</comment>
<feature type="disulfide bond" evidence="16">
    <location>
        <begin position="123"/>
        <end position="315"/>
    </location>
</feature>
<keyword evidence="7 17" id="KW-0560">Oxidoreductase</keyword>
<feature type="binding site" evidence="14">
    <location>
        <position position="73"/>
    </location>
    <ligand>
        <name>Ca(2+)</name>
        <dbReference type="ChEBI" id="CHEBI:29108"/>
        <label>1</label>
    </ligand>
</feature>
<sequence length="319" mass="35310">MVSFKQIAALLLLSFEVLINVASYGVLALTVDYYTMHCPFAEMTVRMTVNQAMQIDPTLAAGLLRLHFHDCFVEGCDGSVLIESTEDNTAEKDSPANQSLRGFEVIDQAKRLTEMQCPGVVSCADIVAMAARDAVVWAGGPYYNVQKGRKDGLRSRIEDTVELPSPTLNSTSLVSVFGQHGFTVQDLVALSGAHTLGVARCASFKDRLISNSDPGMNPNFARMVSRRCSDGDDDTTMSFDWTKNYFDNSYFRALQRGFGLLASDQTLFMDAQTRGLVDVYAMNQARFFIDFQQAMLKMGNIDVKDAHQGNVRLNCRKLN</sequence>
<dbReference type="GO" id="GO:0042744">
    <property type="term" value="P:hydrogen peroxide catabolic process"/>
    <property type="evidence" value="ECO:0007669"/>
    <property type="project" value="UniProtKB-KW"/>
</dbReference>